<keyword evidence="4 6" id="KW-1133">Transmembrane helix</keyword>
<feature type="domain" description="EamA" evidence="7">
    <location>
        <begin position="161"/>
        <end position="297"/>
    </location>
</feature>
<evidence type="ECO:0000256" key="4">
    <source>
        <dbReference type="ARBA" id="ARBA00022989"/>
    </source>
</evidence>
<keyword evidence="9" id="KW-1185">Reference proteome</keyword>
<dbReference type="InterPro" id="IPR000620">
    <property type="entry name" value="EamA_dom"/>
</dbReference>
<evidence type="ECO:0000313" key="8">
    <source>
        <dbReference type="EMBL" id="SMX23283.1"/>
    </source>
</evidence>
<comment type="similarity">
    <text evidence="2">Belongs to the EamA transporter family.</text>
</comment>
<feature type="transmembrane region" description="Helical" evidence="6">
    <location>
        <begin position="280"/>
        <end position="297"/>
    </location>
</feature>
<dbReference type="Proteomes" id="UP000201838">
    <property type="component" value="Unassembled WGS sequence"/>
</dbReference>
<evidence type="ECO:0000259" key="7">
    <source>
        <dbReference type="Pfam" id="PF00892"/>
    </source>
</evidence>
<name>A0A238IZ22_9RHOB</name>
<keyword evidence="3 6" id="KW-0812">Transmembrane</keyword>
<evidence type="ECO:0000313" key="9">
    <source>
        <dbReference type="Proteomes" id="UP000201838"/>
    </source>
</evidence>
<reference evidence="9" key="1">
    <citation type="submission" date="2017-05" db="EMBL/GenBank/DDBJ databases">
        <authorList>
            <person name="Rodrigo-Torres L."/>
            <person name="Arahal R. D."/>
            <person name="Lucena T."/>
        </authorList>
    </citation>
    <scope>NUCLEOTIDE SEQUENCE [LARGE SCALE GENOMIC DNA]</scope>
    <source>
        <strain evidence="9">CECT 8489</strain>
    </source>
</reference>
<feature type="transmembrane region" description="Helical" evidence="6">
    <location>
        <begin position="189"/>
        <end position="210"/>
    </location>
</feature>
<feature type="transmembrane region" description="Helical" evidence="6">
    <location>
        <begin position="153"/>
        <end position="177"/>
    </location>
</feature>
<proteinExistence type="inferred from homology"/>
<dbReference type="PANTHER" id="PTHR32322:SF2">
    <property type="entry name" value="EAMA DOMAIN-CONTAINING PROTEIN"/>
    <property type="match status" value="1"/>
</dbReference>
<dbReference type="SUPFAM" id="SSF103481">
    <property type="entry name" value="Multidrug resistance efflux transporter EmrE"/>
    <property type="match status" value="1"/>
</dbReference>
<feature type="transmembrane region" description="Helical" evidence="6">
    <location>
        <begin position="105"/>
        <end position="123"/>
    </location>
</feature>
<feature type="transmembrane region" description="Helical" evidence="6">
    <location>
        <begin position="222"/>
        <end position="243"/>
    </location>
</feature>
<gene>
    <name evidence="8" type="ORF">BOA8489_01387</name>
</gene>
<dbReference type="AlphaFoldDB" id="A0A238IZ22"/>
<evidence type="ECO:0000256" key="1">
    <source>
        <dbReference type="ARBA" id="ARBA00004141"/>
    </source>
</evidence>
<accession>A0A238IZ22</accession>
<evidence type="ECO:0000256" key="6">
    <source>
        <dbReference type="SAM" id="Phobius"/>
    </source>
</evidence>
<sequence>MVTPRVVARSEELKGHLGMVAFSALVAGSFSFGGRIANEIDPMALTAVRFLLAALVVSVIAGSAGQLTREALRASWRYFLLGGLFGSYFVLMFEGLKTAHPVSTAAVFTLTPVMAAGFGWLIMGQVTNRRMALALLFGAVGALWVIFRGDLAAFLAFDVGIGEMIFFVGCVAHALYIPLVPRLNRGEGVFAFALGTMVGGAVLVVALGAPRIVATDWAALPVLVWAVLAYLVVFASVASISLIQFASMRLKAAKVMAYTYLIPSWVILWELVLVRDVPPVVILPGVGLTILALVMLLRERAV</sequence>
<feature type="domain" description="EamA" evidence="7">
    <location>
        <begin position="14"/>
        <end position="146"/>
    </location>
</feature>
<feature type="transmembrane region" description="Helical" evidence="6">
    <location>
        <begin position="17"/>
        <end position="37"/>
    </location>
</feature>
<comment type="subcellular location">
    <subcellularLocation>
        <location evidence="1">Membrane</location>
        <topology evidence="1">Multi-pass membrane protein</topology>
    </subcellularLocation>
</comment>
<dbReference type="EMBL" id="FXXQ01000003">
    <property type="protein sequence ID" value="SMX23283.1"/>
    <property type="molecule type" value="Genomic_DNA"/>
</dbReference>
<organism evidence="8 9">
    <name type="scientific">Boseongicola aestuarii</name>
    <dbReference type="NCBI Taxonomy" id="1470561"/>
    <lineage>
        <taxon>Bacteria</taxon>
        <taxon>Pseudomonadati</taxon>
        <taxon>Pseudomonadota</taxon>
        <taxon>Alphaproteobacteria</taxon>
        <taxon>Rhodobacterales</taxon>
        <taxon>Paracoccaceae</taxon>
        <taxon>Boseongicola</taxon>
    </lineage>
</organism>
<dbReference type="InterPro" id="IPR037185">
    <property type="entry name" value="EmrE-like"/>
</dbReference>
<protein>
    <submittedName>
        <fullName evidence="8">EamA-like transporter family protein</fullName>
    </submittedName>
</protein>
<feature type="transmembrane region" description="Helical" evidence="6">
    <location>
        <begin position="76"/>
        <end position="93"/>
    </location>
</feature>
<feature type="transmembrane region" description="Helical" evidence="6">
    <location>
        <begin position="130"/>
        <end position="147"/>
    </location>
</feature>
<feature type="transmembrane region" description="Helical" evidence="6">
    <location>
        <begin position="255"/>
        <end position="274"/>
    </location>
</feature>
<evidence type="ECO:0000256" key="2">
    <source>
        <dbReference type="ARBA" id="ARBA00007362"/>
    </source>
</evidence>
<keyword evidence="5 6" id="KW-0472">Membrane</keyword>
<dbReference type="RefSeq" id="WP_281256178.1">
    <property type="nucleotide sequence ID" value="NZ_FXXQ01000003.1"/>
</dbReference>
<evidence type="ECO:0000256" key="5">
    <source>
        <dbReference type="ARBA" id="ARBA00023136"/>
    </source>
</evidence>
<dbReference type="Pfam" id="PF00892">
    <property type="entry name" value="EamA"/>
    <property type="match status" value="2"/>
</dbReference>
<dbReference type="GO" id="GO:0016020">
    <property type="term" value="C:membrane"/>
    <property type="evidence" value="ECO:0007669"/>
    <property type="project" value="UniProtKB-SubCell"/>
</dbReference>
<feature type="transmembrane region" description="Helical" evidence="6">
    <location>
        <begin position="43"/>
        <end position="64"/>
    </location>
</feature>
<dbReference type="PANTHER" id="PTHR32322">
    <property type="entry name" value="INNER MEMBRANE TRANSPORTER"/>
    <property type="match status" value="1"/>
</dbReference>
<evidence type="ECO:0000256" key="3">
    <source>
        <dbReference type="ARBA" id="ARBA00022692"/>
    </source>
</evidence>
<dbReference type="InterPro" id="IPR050638">
    <property type="entry name" value="AA-Vitamin_Transporters"/>
</dbReference>